<name>A0A1Z4BR18_9FLAO</name>
<protein>
    <recommendedName>
        <fullName evidence="3">Sugar-binding protein</fullName>
    </recommendedName>
</protein>
<organism evidence="1 2">
    <name type="scientific">Capnocytophaga endodontalis</name>
    <dbReference type="NCBI Taxonomy" id="2708117"/>
    <lineage>
        <taxon>Bacteria</taxon>
        <taxon>Pseudomonadati</taxon>
        <taxon>Bacteroidota</taxon>
        <taxon>Flavobacteriia</taxon>
        <taxon>Flavobacteriales</taxon>
        <taxon>Flavobacteriaceae</taxon>
        <taxon>Capnocytophaga</taxon>
    </lineage>
</organism>
<sequence>MKQTLLLLMFLFLTIVRGQHTSGGYKPFLNQYELKGKVKTLIEYNEYGSSIRYYFNKKGQLVSYQTYSSDGNKVKEIMFEYTDDGKLKTMKSDESLSVFTQLPDNVVQETLTVNINGIKAGETYLYTYDSKGNLLSKERKAKGGYDGINYKELYEYDSAGRLLVKQYDLAYMKNRKDSFGGSYCEKDNMEVYQYDTNGQLKKHTQYDTDGKIELIEDYKGGVLVSKQEYILGNFRGRTKYIYNNTTHQIREEYYEDKTGIKPSFTKVYQLTYDKMGNLILKALIAEESSGKVKNFKGNDIQIEEKREIEYYP</sequence>
<keyword evidence="2" id="KW-1185">Reference proteome</keyword>
<dbReference type="Gene3D" id="2.180.10.10">
    <property type="entry name" value="RHS repeat-associated core"/>
    <property type="match status" value="1"/>
</dbReference>
<accession>A0A1Z4BR18</accession>
<dbReference type="KEGG" id="capn:CBG49_11590"/>
<evidence type="ECO:0000313" key="1">
    <source>
        <dbReference type="EMBL" id="ASF43672.1"/>
    </source>
</evidence>
<reference evidence="2" key="1">
    <citation type="submission" date="2017-06" db="EMBL/GenBank/DDBJ databases">
        <title>Complete genome sequence of Capnocytophaga sp. KCOM 1579 (=ChDC OS43) isolated from a human refractory periapical abscess lesion.</title>
        <authorList>
            <person name="Kook J.-K."/>
            <person name="Park S.-N."/>
            <person name="Lim Y.K."/>
            <person name="Roh H."/>
        </authorList>
    </citation>
    <scope>NUCLEOTIDE SEQUENCE [LARGE SCALE GENOMIC DNA]</scope>
    <source>
        <strain evidence="2">ChDC OS43</strain>
    </source>
</reference>
<proteinExistence type="predicted"/>
<dbReference type="AlphaFoldDB" id="A0A1Z4BR18"/>
<gene>
    <name evidence="1" type="ORF">CBG49_11590</name>
</gene>
<evidence type="ECO:0000313" key="2">
    <source>
        <dbReference type="Proteomes" id="UP000197007"/>
    </source>
</evidence>
<dbReference type="Proteomes" id="UP000197007">
    <property type="component" value="Chromosome"/>
</dbReference>
<evidence type="ECO:0008006" key="3">
    <source>
        <dbReference type="Google" id="ProtNLM"/>
    </source>
</evidence>
<dbReference type="EMBL" id="CP022022">
    <property type="protein sequence ID" value="ASF43672.1"/>
    <property type="molecule type" value="Genomic_DNA"/>
</dbReference>